<evidence type="ECO:0000313" key="2">
    <source>
        <dbReference type="EMBL" id="MFI7441578.1"/>
    </source>
</evidence>
<sequence length="45" mass="5012">MLRRGSGRRRQVWVRRLILALTGLLVVSLLALVGMMILLNVGGPR</sequence>
<dbReference type="Proteomes" id="UP001612928">
    <property type="component" value="Unassembled WGS sequence"/>
</dbReference>
<comment type="caution">
    <text evidence="2">The sequence shown here is derived from an EMBL/GenBank/DDBJ whole genome shotgun (WGS) entry which is preliminary data.</text>
</comment>
<feature type="transmembrane region" description="Helical" evidence="1">
    <location>
        <begin position="12"/>
        <end position="39"/>
    </location>
</feature>
<evidence type="ECO:0000256" key="1">
    <source>
        <dbReference type="SAM" id="Phobius"/>
    </source>
</evidence>
<keyword evidence="3" id="KW-1185">Reference proteome</keyword>
<organism evidence="2 3">
    <name type="scientific">Nonomuraea indica</name>
    <dbReference type="NCBI Taxonomy" id="1581193"/>
    <lineage>
        <taxon>Bacteria</taxon>
        <taxon>Bacillati</taxon>
        <taxon>Actinomycetota</taxon>
        <taxon>Actinomycetes</taxon>
        <taxon>Streptosporangiales</taxon>
        <taxon>Streptosporangiaceae</taxon>
        <taxon>Nonomuraea</taxon>
    </lineage>
</organism>
<keyword evidence="1" id="KW-0812">Transmembrane</keyword>
<dbReference type="RefSeq" id="WP_180903735.1">
    <property type="nucleotide sequence ID" value="NZ_JBITMB010000004.1"/>
</dbReference>
<name>A0ABW8A4D9_9ACTN</name>
<keyword evidence="1" id="KW-1133">Transmembrane helix</keyword>
<accession>A0ABW8A4D9</accession>
<reference evidence="2 3" key="1">
    <citation type="submission" date="2024-10" db="EMBL/GenBank/DDBJ databases">
        <title>The Natural Products Discovery Center: Release of the First 8490 Sequenced Strains for Exploring Actinobacteria Biosynthetic Diversity.</title>
        <authorList>
            <person name="Kalkreuter E."/>
            <person name="Kautsar S.A."/>
            <person name="Yang D."/>
            <person name="Bader C.D."/>
            <person name="Teijaro C.N."/>
            <person name="Fluegel L."/>
            <person name="Davis C.M."/>
            <person name="Simpson J.R."/>
            <person name="Lauterbach L."/>
            <person name="Steele A.D."/>
            <person name="Gui C."/>
            <person name="Meng S."/>
            <person name="Li G."/>
            <person name="Viehrig K."/>
            <person name="Ye F."/>
            <person name="Su P."/>
            <person name="Kiefer A.F."/>
            <person name="Nichols A."/>
            <person name="Cepeda A.J."/>
            <person name="Yan W."/>
            <person name="Fan B."/>
            <person name="Jiang Y."/>
            <person name="Adhikari A."/>
            <person name="Zheng C.-J."/>
            <person name="Schuster L."/>
            <person name="Cowan T.M."/>
            <person name="Smanski M.J."/>
            <person name="Chevrette M.G."/>
            <person name="De Carvalho L.P.S."/>
            <person name="Shen B."/>
        </authorList>
    </citation>
    <scope>NUCLEOTIDE SEQUENCE [LARGE SCALE GENOMIC DNA]</scope>
    <source>
        <strain evidence="2 3">NPDC049503</strain>
    </source>
</reference>
<proteinExistence type="predicted"/>
<gene>
    <name evidence="2" type="ORF">ACIBP5_16605</name>
</gene>
<keyword evidence="1" id="KW-0472">Membrane</keyword>
<dbReference type="EMBL" id="JBITMB010000004">
    <property type="protein sequence ID" value="MFI7441578.1"/>
    <property type="molecule type" value="Genomic_DNA"/>
</dbReference>
<evidence type="ECO:0000313" key="3">
    <source>
        <dbReference type="Proteomes" id="UP001612928"/>
    </source>
</evidence>
<protein>
    <submittedName>
        <fullName evidence="2">Uncharacterized protein</fullName>
    </submittedName>
</protein>